<organism evidence="1 2">
    <name type="scientific">Phytohabitans maris</name>
    <dbReference type="NCBI Taxonomy" id="3071409"/>
    <lineage>
        <taxon>Bacteria</taxon>
        <taxon>Bacillati</taxon>
        <taxon>Actinomycetota</taxon>
        <taxon>Actinomycetes</taxon>
        <taxon>Micromonosporales</taxon>
        <taxon>Micromonosporaceae</taxon>
    </lineage>
</organism>
<keyword evidence="2" id="KW-1185">Reference proteome</keyword>
<accession>A0ABU0Z837</accession>
<protein>
    <submittedName>
        <fullName evidence="1">Uncharacterized protein</fullName>
    </submittedName>
</protein>
<sequence length="73" mass="7914">MKAGAPGAPAFTFLQRSAGVDRALEAPLDDLYQETFRGQGGFVPRWPPVIVTHTHAFARRITLIPDAPTARSP</sequence>
<evidence type="ECO:0000313" key="2">
    <source>
        <dbReference type="Proteomes" id="UP001230908"/>
    </source>
</evidence>
<reference evidence="1 2" key="1">
    <citation type="submission" date="2023-08" db="EMBL/GenBank/DDBJ databases">
        <title>Phytohabitans sansha sp. nov., isolated from marine sediment.</title>
        <authorList>
            <person name="Zhao Y."/>
            <person name="Yi K."/>
        </authorList>
    </citation>
    <scope>NUCLEOTIDE SEQUENCE [LARGE SCALE GENOMIC DNA]</scope>
    <source>
        <strain evidence="1 2">ZYX-F-186</strain>
    </source>
</reference>
<name>A0ABU0Z837_9ACTN</name>
<comment type="caution">
    <text evidence="1">The sequence shown here is derived from an EMBL/GenBank/DDBJ whole genome shotgun (WGS) entry which is preliminary data.</text>
</comment>
<gene>
    <name evidence="1" type="ORF">RB614_01645</name>
</gene>
<dbReference type="RefSeq" id="WP_308710491.1">
    <property type="nucleotide sequence ID" value="NZ_JAVHUY010000001.1"/>
</dbReference>
<dbReference type="Proteomes" id="UP001230908">
    <property type="component" value="Unassembled WGS sequence"/>
</dbReference>
<evidence type="ECO:0000313" key="1">
    <source>
        <dbReference type="EMBL" id="MDQ7903222.1"/>
    </source>
</evidence>
<proteinExistence type="predicted"/>
<dbReference type="EMBL" id="JAVHUY010000001">
    <property type="protein sequence ID" value="MDQ7903222.1"/>
    <property type="molecule type" value="Genomic_DNA"/>
</dbReference>